<evidence type="ECO:0000313" key="3">
    <source>
        <dbReference type="Proteomes" id="UP000813461"/>
    </source>
</evidence>
<name>A0A8K0W3S7_9PLEO</name>
<keyword evidence="1" id="KW-1133">Transmembrane helix</keyword>
<protein>
    <submittedName>
        <fullName evidence="2">Uncharacterized protein</fullName>
    </submittedName>
</protein>
<organism evidence="2 3">
    <name type="scientific">Paraphoma chrysanthemicola</name>
    <dbReference type="NCBI Taxonomy" id="798071"/>
    <lineage>
        <taxon>Eukaryota</taxon>
        <taxon>Fungi</taxon>
        <taxon>Dikarya</taxon>
        <taxon>Ascomycota</taxon>
        <taxon>Pezizomycotina</taxon>
        <taxon>Dothideomycetes</taxon>
        <taxon>Pleosporomycetidae</taxon>
        <taxon>Pleosporales</taxon>
        <taxon>Pleosporineae</taxon>
        <taxon>Phaeosphaeriaceae</taxon>
        <taxon>Paraphoma</taxon>
    </lineage>
</organism>
<evidence type="ECO:0000313" key="2">
    <source>
        <dbReference type="EMBL" id="KAH7093005.1"/>
    </source>
</evidence>
<accession>A0A8K0W3S7</accession>
<evidence type="ECO:0000256" key="1">
    <source>
        <dbReference type="SAM" id="Phobius"/>
    </source>
</evidence>
<dbReference type="Proteomes" id="UP000813461">
    <property type="component" value="Unassembled WGS sequence"/>
</dbReference>
<reference evidence="2" key="1">
    <citation type="journal article" date="2021" name="Nat. Commun.">
        <title>Genetic determinants of endophytism in the Arabidopsis root mycobiome.</title>
        <authorList>
            <person name="Mesny F."/>
            <person name="Miyauchi S."/>
            <person name="Thiergart T."/>
            <person name="Pickel B."/>
            <person name="Atanasova L."/>
            <person name="Karlsson M."/>
            <person name="Huettel B."/>
            <person name="Barry K.W."/>
            <person name="Haridas S."/>
            <person name="Chen C."/>
            <person name="Bauer D."/>
            <person name="Andreopoulos W."/>
            <person name="Pangilinan J."/>
            <person name="LaButti K."/>
            <person name="Riley R."/>
            <person name="Lipzen A."/>
            <person name="Clum A."/>
            <person name="Drula E."/>
            <person name="Henrissat B."/>
            <person name="Kohler A."/>
            <person name="Grigoriev I.V."/>
            <person name="Martin F.M."/>
            <person name="Hacquard S."/>
        </authorList>
    </citation>
    <scope>NUCLEOTIDE SEQUENCE</scope>
    <source>
        <strain evidence="2">MPI-SDFR-AT-0120</strain>
    </source>
</reference>
<keyword evidence="1" id="KW-0472">Membrane</keyword>
<gene>
    <name evidence="2" type="ORF">FB567DRAFT_161100</name>
</gene>
<keyword evidence="1" id="KW-0812">Transmembrane</keyword>
<keyword evidence="3" id="KW-1185">Reference proteome</keyword>
<proteinExistence type="predicted"/>
<comment type="caution">
    <text evidence="2">The sequence shown here is derived from an EMBL/GenBank/DDBJ whole genome shotgun (WGS) entry which is preliminary data.</text>
</comment>
<feature type="transmembrane region" description="Helical" evidence="1">
    <location>
        <begin position="125"/>
        <end position="144"/>
    </location>
</feature>
<sequence>MPCKRQDPIYYGPFAAGIRLGITSWTSMDNTGSNPDLVSSSAIFCEPESSLNARRLSILLEYSLSKSVYTALPTLPANSLRISGHFKGAVIVNARKAFMSDALTSARQRLRVNLIEEEMRKGVNAFFHVGWASAFPAFAFLLYYSSDAFVVECKVELLKF</sequence>
<dbReference type="AlphaFoldDB" id="A0A8K0W3S7"/>
<dbReference type="EMBL" id="JAGMVJ010000002">
    <property type="protein sequence ID" value="KAH7093005.1"/>
    <property type="molecule type" value="Genomic_DNA"/>
</dbReference>